<name>A0ABR3DBN0_NEUIN</name>
<evidence type="ECO:0000313" key="3">
    <source>
        <dbReference type="Proteomes" id="UP001451303"/>
    </source>
</evidence>
<reference evidence="2 3" key="1">
    <citation type="submission" date="2023-09" db="EMBL/GenBank/DDBJ databases">
        <title>Multi-omics analysis of a traditional fermented food reveals byproduct-associated fungal strains for waste-to-food upcycling.</title>
        <authorList>
            <consortium name="Lawrence Berkeley National Laboratory"/>
            <person name="Rekdal V.M."/>
            <person name="Villalobos-Escobedo J.M."/>
            <person name="Rodriguez-Valeron N."/>
            <person name="Garcia M.O."/>
            <person name="Vasquez D.P."/>
            <person name="Damayanti I."/>
            <person name="Sorensen P.M."/>
            <person name="Baidoo E.E."/>
            <person name="De Carvalho A.C."/>
            <person name="Riley R."/>
            <person name="Lipzen A."/>
            <person name="He G."/>
            <person name="Yan M."/>
            <person name="Haridas S."/>
            <person name="Daum C."/>
            <person name="Yoshinaga Y."/>
            <person name="Ng V."/>
            <person name="Grigoriev I.V."/>
            <person name="Munk R."/>
            <person name="Nuraida L."/>
            <person name="Wijaya C.H."/>
            <person name="Morales P.-C."/>
            <person name="Keasling J.D."/>
        </authorList>
    </citation>
    <scope>NUCLEOTIDE SEQUENCE [LARGE SCALE GENOMIC DNA]</scope>
    <source>
        <strain evidence="2 3">FGSC 2613</strain>
    </source>
</reference>
<organism evidence="2 3">
    <name type="scientific">Neurospora intermedia</name>
    <dbReference type="NCBI Taxonomy" id="5142"/>
    <lineage>
        <taxon>Eukaryota</taxon>
        <taxon>Fungi</taxon>
        <taxon>Dikarya</taxon>
        <taxon>Ascomycota</taxon>
        <taxon>Pezizomycotina</taxon>
        <taxon>Sordariomycetes</taxon>
        <taxon>Sordariomycetidae</taxon>
        <taxon>Sordariales</taxon>
        <taxon>Sordariaceae</taxon>
        <taxon>Neurospora</taxon>
    </lineage>
</organism>
<evidence type="ECO:0000256" key="1">
    <source>
        <dbReference type="SAM" id="MobiDB-lite"/>
    </source>
</evidence>
<accession>A0ABR3DBN0</accession>
<comment type="caution">
    <text evidence="2">The sequence shown here is derived from an EMBL/GenBank/DDBJ whole genome shotgun (WGS) entry which is preliminary data.</text>
</comment>
<gene>
    <name evidence="2" type="ORF">QR685DRAFT_243902</name>
</gene>
<keyword evidence="3" id="KW-1185">Reference proteome</keyword>
<proteinExistence type="predicted"/>
<dbReference type="EMBL" id="JAVLET010000004">
    <property type="protein sequence ID" value="KAL0470085.1"/>
    <property type="molecule type" value="Genomic_DNA"/>
</dbReference>
<feature type="compositionally biased region" description="Polar residues" evidence="1">
    <location>
        <begin position="1"/>
        <end position="17"/>
    </location>
</feature>
<feature type="region of interest" description="Disordered" evidence="1">
    <location>
        <begin position="1"/>
        <end position="23"/>
    </location>
</feature>
<protein>
    <submittedName>
        <fullName evidence="2">Uncharacterized protein</fullName>
    </submittedName>
</protein>
<dbReference type="Proteomes" id="UP001451303">
    <property type="component" value="Unassembled WGS sequence"/>
</dbReference>
<evidence type="ECO:0000313" key="2">
    <source>
        <dbReference type="EMBL" id="KAL0470085.1"/>
    </source>
</evidence>
<sequence>MSSTPLHQSDNEATTMDNELKPAGEIVGELKRLNNKPTAWGEPYEIDDYQFVLGEIEKLDPEKPIDNSTLVRLADIIFRSISPLERKVQTQLIHEEHKQAAAIVRWTFEKKHEKKAKEAYMKERKKAYQMALKIEGLRANNIKKKCEEEVRKEIDWSWFDLKDTEHQQPFIDRKLETLKGWKDGDAETKPPTPILDRLYLTLKESGTGITLEIFVEAYTWHARYTELTTTHHTRGGPPKLRDFVNGSVLEIQKMCDVCRAHVAELDEELKRTAITQAMYDLSRNLIDNWRITIENLSPDRMKEAVDEANAIRSTKKKLEQAYESKVPVPSSIVKGHARYNGLLVGNPVDRALSRTVELPEY</sequence>